<dbReference type="Pfam" id="PF12802">
    <property type="entry name" value="MarR_2"/>
    <property type="match status" value="1"/>
</dbReference>
<comment type="caution">
    <text evidence="5">The sequence shown here is derived from an EMBL/GenBank/DDBJ whole genome shotgun (WGS) entry which is preliminary data.</text>
</comment>
<dbReference type="InterPro" id="IPR036390">
    <property type="entry name" value="WH_DNA-bd_sf"/>
</dbReference>
<dbReference type="Proteomes" id="UP000239406">
    <property type="component" value="Unassembled WGS sequence"/>
</dbReference>
<dbReference type="PRINTS" id="PR00598">
    <property type="entry name" value="HTHMARR"/>
</dbReference>
<accession>A0A2S5T2N5</accession>
<keyword evidence="6" id="KW-1185">Reference proteome</keyword>
<keyword evidence="2" id="KW-0238">DNA-binding</keyword>
<evidence type="ECO:0000256" key="1">
    <source>
        <dbReference type="ARBA" id="ARBA00023015"/>
    </source>
</evidence>
<dbReference type="SMART" id="SM00347">
    <property type="entry name" value="HTH_MARR"/>
    <property type="match status" value="1"/>
</dbReference>
<feature type="domain" description="HTH marR-type" evidence="4">
    <location>
        <begin position="1"/>
        <end position="116"/>
    </location>
</feature>
<dbReference type="InterPro" id="IPR036388">
    <property type="entry name" value="WH-like_DNA-bd_sf"/>
</dbReference>
<name>A0A2S5T2N5_9BURK</name>
<dbReference type="SUPFAM" id="SSF46785">
    <property type="entry name" value="Winged helix' DNA-binding domain"/>
    <property type="match status" value="1"/>
</dbReference>
<evidence type="ECO:0000313" key="6">
    <source>
        <dbReference type="Proteomes" id="UP000239406"/>
    </source>
</evidence>
<sequence length="132" mass="14662">MDHSFRDLGLSDATRTPLLALYAQPGGMRQKDLAEALSLDTSSLVRVLSQLRERRLVDWACDPADRRTKCIALTAEGRRIAAQILQRSLEIERALLADLDPQELAVTRAALEKISQRFEQLPPSDVQPGGRA</sequence>
<dbReference type="PROSITE" id="PS50995">
    <property type="entry name" value="HTH_MARR_2"/>
    <property type="match status" value="1"/>
</dbReference>
<organism evidence="5 6">
    <name type="scientific">Caldimonas thermodepolymerans</name>
    <dbReference type="NCBI Taxonomy" id="215580"/>
    <lineage>
        <taxon>Bacteria</taxon>
        <taxon>Pseudomonadati</taxon>
        <taxon>Pseudomonadota</taxon>
        <taxon>Betaproteobacteria</taxon>
        <taxon>Burkholderiales</taxon>
        <taxon>Sphaerotilaceae</taxon>
        <taxon>Caldimonas</taxon>
    </lineage>
</organism>
<proteinExistence type="predicted"/>
<evidence type="ECO:0000256" key="2">
    <source>
        <dbReference type="ARBA" id="ARBA00023125"/>
    </source>
</evidence>
<dbReference type="GO" id="GO:0003700">
    <property type="term" value="F:DNA-binding transcription factor activity"/>
    <property type="evidence" value="ECO:0007669"/>
    <property type="project" value="InterPro"/>
</dbReference>
<evidence type="ECO:0000259" key="4">
    <source>
        <dbReference type="PROSITE" id="PS50995"/>
    </source>
</evidence>
<evidence type="ECO:0000256" key="3">
    <source>
        <dbReference type="ARBA" id="ARBA00023163"/>
    </source>
</evidence>
<dbReference type="Gene3D" id="1.10.10.10">
    <property type="entry name" value="Winged helix-like DNA-binding domain superfamily/Winged helix DNA-binding domain"/>
    <property type="match status" value="1"/>
</dbReference>
<gene>
    <name evidence="5" type="ORF">C1702_13200</name>
</gene>
<protein>
    <submittedName>
        <fullName evidence="5">MarR family transcriptional regulator</fullName>
    </submittedName>
</protein>
<dbReference type="InterPro" id="IPR000835">
    <property type="entry name" value="HTH_MarR-typ"/>
</dbReference>
<keyword evidence="1" id="KW-0805">Transcription regulation</keyword>
<dbReference type="PANTHER" id="PTHR42756:SF1">
    <property type="entry name" value="TRANSCRIPTIONAL REPRESSOR OF EMRAB OPERON"/>
    <property type="match status" value="1"/>
</dbReference>
<keyword evidence="3" id="KW-0804">Transcription</keyword>
<evidence type="ECO:0000313" key="5">
    <source>
        <dbReference type="EMBL" id="PPE69275.1"/>
    </source>
</evidence>
<dbReference type="EMBL" id="PSNY01000014">
    <property type="protein sequence ID" value="PPE69275.1"/>
    <property type="molecule type" value="Genomic_DNA"/>
</dbReference>
<reference evidence="5 6" key="1">
    <citation type="submission" date="2018-02" db="EMBL/GenBank/DDBJ databases">
        <title>Reclassifiation of [Polyangium] brachysporum DSM 7029 as Guopingzhaonella breviflexa gen. nov., sp. nov., a member of the family Comamonadaceae.</title>
        <authorList>
            <person name="Tang B."/>
        </authorList>
    </citation>
    <scope>NUCLEOTIDE SEQUENCE [LARGE SCALE GENOMIC DNA]</scope>
    <source>
        <strain evidence="5 6">DSM 15344</strain>
    </source>
</reference>
<dbReference type="PANTHER" id="PTHR42756">
    <property type="entry name" value="TRANSCRIPTIONAL REGULATOR, MARR"/>
    <property type="match status" value="1"/>
</dbReference>
<dbReference type="GO" id="GO:0003677">
    <property type="term" value="F:DNA binding"/>
    <property type="evidence" value="ECO:0007669"/>
    <property type="project" value="UniProtKB-KW"/>
</dbReference>
<dbReference type="AlphaFoldDB" id="A0A2S5T2N5"/>